<feature type="domain" description="Big-1" evidence="2">
    <location>
        <begin position="437"/>
        <end position="531"/>
    </location>
</feature>
<evidence type="ECO:0000256" key="1">
    <source>
        <dbReference type="ARBA" id="ARBA00010116"/>
    </source>
</evidence>
<feature type="domain" description="Big-1" evidence="2">
    <location>
        <begin position="337"/>
        <end position="428"/>
    </location>
</feature>
<dbReference type="EMBL" id="FOHV01000054">
    <property type="protein sequence ID" value="SET63756.1"/>
    <property type="molecule type" value="Genomic_DNA"/>
</dbReference>
<feature type="domain" description="Big-1" evidence="2">
    <location>
        <begin position="136"/>
        <end position="227"/>
    </location>
</feature>
<evidence type="ECO:0000313" key="3">
    <source>
        <dbReference type="EMBL" id="SET63756.1"/>
    </source>
</evidence>
<dbReference type="PROSITE" id="PS51127">
    <property type="entry name" value="BIG1"/>
    <property type="match status" value="5"/>
</dbReference>
<dbReference type="OrthoDB" id="8320584at2"/>
<keyword evidence="4" id="KW-1185">Reference proteome</keyword>
<dbReference type="PANTHER" id="PTHR39576">
    <property type="entry name" value="ATTACHING AND EFFACING PROTEIN HOMOLOG-RELATED-RELATED"/>
    <property type="match status" value="1"/>
</dbReference>
<dbReference type="InterPro" id="IPR024519">
    <property type="entry name" value="IAT_beta"/>
</dbReference>
<dbReference type="InterPro" id="IPR013783">
    <property type="entry name" value="Ig-like_fold"/>
</dbReference>
<dbReference type="RefSeq" id="WP_143047693.1">
    <property type="nucleotide sequence ID" value="NZ_FOHV01000054.1"/>
</dbReference>
<reference evidence="4" key="1">
    <citation type="submission" date="2016-10" db="EMBL/GenBank/DDBJ databases">
        <authorList>
            <person name="Varghese N."/>
            <person name="Submissions S."/>
        </authorList>
    </citation>
    <scope>NUCLEOTIDE SEQUENCE [LARGE SCALE GENOMIC DNA]</scope>
    <source>
        <strain evidence="4">DSM 18579</strain>
    </source>
</reference>
<feature type="non-terminal residue" evidence="3">
    <location>
        <position position="1"/>
    </location>
</feature>
<dbReference type="STRING" id="1123402.SAMN02583745_02944"/>
<dbReference type="Gene3D" id="2.40.160.160">
    <property type="entry name" value="Inverse autotransporter, beta-domain"/>
    <property type="match status" value="1"/>
</dbReference>
<dbReference type="Pfam" id="PF11924">
    <property type="entry name" value="IAT_beta"/>
    <property type="match status" value="1"/>
</dbReference>
<dbReference type="PANTHER" id="PTHR39576:SF2">
    <property type="entry name" value="ATTACHING AND EFFACING PROTEIN HOMOLOG-RELATED"/>
    <property type="match status" value="1"/>
</dbReference>
<dbReference type="AlphaFoldDB" id="A0A1I0FZ86"/>
<dbReference type="Gene3D" id="2.60.40.10">
    <property type="entry name" value="Immunoglobulins"/>
    <property type="match status" value="6"/>
</dbReference>
<dbReference type="InterPro" id="IPR008964">
    <property type="entry name" value="Invasin/intimin_cell_adhesion"/>
</dbReference>
<dbReference type="InterPro" id="IPR051715">
    <property type="entry name" value="Intimin-Invasin_domain"/>
</dbReference>
<dbReference type="Proteomes" id="UP000242642">
    <property type="component" value="Unassembled WGS sequence"/>
</dbReference>
<dbReference type="Pfam" id="PF02369">
    <property type="entry name" value="Big_1"/>
    <property type="match status" value="5"/>
</dbReference>
<protein>
    <submittedName>
        <fullName evidence="3">Ig-like domain (Group 1)</fullName>
    </submittedName>
</protein>
<dbReference type="GO" id="GO:0009279">
    <property type="term" value="C:cell outer membrane"/>
    <property type="evidence" value="ECO:0007669"/>
    <property type="project" value="TreeGrafter"/>
</dbReference>
<sequence length="977" mass="103897">VDIMMNAYLPDYPQLGLKLGYEQYFGEQVNLFGSDDLESDPYALTVGLNHTPVPLVTWGVDHKQGKHGSDDTRIYVGLNYRFGETLENQINQENVNSLRTFKTGRLDLVERNNVITLDYRRKPIDNSATQTPVATVLSLSIVRNNALADDNDINIVEAIVRDQNGQPLEGAVVIFKDNQGESIGVATSDANGMARLELKSETPGLQTIFAELQVNPSVTQETSVNFTDLAALTQANLSLVSVTDNAVANSVDTNQFNATLLNIVGNPLANVNINFVDGDGNVVATGTTDANGVAKGFLTSSIAGTKNITAVVAGTDARSNTEPTTFIPAADPQDAAQIEAVTLIDGALANGKSTNTVKATVLNDNNERLAGIDVEFLDENNKVIGTAFTNNQGIATIQIPSQAAGNKPITARVARNINVQDQTVINFIDESLLQGGELLLVTVINKSPADGVTENTVEATVKDKNGNPASNVLIDFINKITGEVIATGTTDATGKAIGKIASTTSGDIQIEAVISGSNPLIKSPEVTTTFIADAKTAKIASVIPQTTTLNADGQSTTPFEILVTDANGNILANYPIESITDSTGNIYTGPFVTGENGKVTVDSLPSTTPGTVTVTATLANRSTGSGEIEFVQSVANASITIAADKPVVVADGTGTTMARGVLADEFGNPIANQEIDVEITLEGETTTTRVTTGPQGEYSVAVPSNSTVGAIANITATTVNLPTNISASTSVLYNGDITTKQLTFNVEKTSLVANQNVFSSMEVTVTDASGRIIINEEVIIKDTQTGTEYKGITNTEGKFIAKYLPYDPNGTKRFEPSTDVVFEANFVNDPKAPKTDQLRLTYGAIQTTAKALYGDSGFVVGIPVEIPHTLQQRQNNIDLATGSFKAVLEFSEEFDLQEGTDYTITTSSITLTAPTPITQPRIFESIVTITFLDTTKATNFLNNGVSFLLIGEGWYSESIDPNDYFFAKNEKEVFINY</sequence>
<gene>
    <name evidence="3" type="ORF">SAMN02583745_02944</name>
</gene>
<feature type="domain" description="Big-1" evidence="2">
    <location>
        <begin position="236"/>
        <end position="327"/>
    </location>
</feature>
<evidence type="ECO:0000313" key="4">
    <source>
        <dbReference type="Proteomes" id="UP000242642"/>
    </source>
</evidence>
<comment type="similarity">
    <text evidence="1">Belongs to the intimin/invasin family.</text>
</comment>
<evidence type="ECO:0000259" key="2">
    <source>
        <dbReference type="PROSITE" id="PS51127"/>
    </source>
</evidence>
<dbReference type="InterPro" id="IPR038177">
    <property type="entry name" value="IAT_beta_sf"/>
</dbReference>
<name>A0A1I0FZ86_9GAMM</name>
<proteinExistence type="inferred from homology"/>
<feature type="domain" description="Big-1" evidence="2">
    <location>
        <begin position="539"/>
        <end position="631"/>
    </location>
</feature>
<dbReference type="InterPro" id="IPR003344">
    <property type="entry name" value="Big_1_dom"/>
</dbReference>
<organism evidence="3 4">
    <name type="scientific">Thorsellia anophelis DSM 18579</name>
    <dbReference type="NCBI Taxonomy" id="1123402"/>
    <lineage>
        <taxon>Bacteria</taxon>
        <taxon>Pseudomonadati</taxon>
        <taxon>Pseudomonadota</taxon>
        <taxon>Gammaproteobacteria</taxon>
        <taxon>Enterobacterales</taxon>
        <taxon>Thorselliaceae</taxon>
        <taxon>Thorsellia</taxon>
    </lineage>
</organism>
<dbReference type="SUPFAM" id="SSF49373">
    <property type="entry name" value="Invasin/intimin cell-adhesion fragments"/>
    <property type="match status" value="7"/>
</dbReference>
<dbReference type="SMART" id="SM00634">
    <property type="entry name" value="BID_1"/>
    <property type="match status" value="6"/>
</dbReference>
<accession>A0A1I0FZ86</accession>